<evidence type="ECO:0000256" key="1">
    <source>
        <dbReference type="SAM" id="MobiDB-lite"/>
    </source>
</evidence>
<protein>
    <submittedName>
        <fullName evidence="2">Uncharacterized protein</fullName>
    </submittedName>
</protein>
<reference evidence="2" key="1">
    <citation type="submission" date="2021-07" db="EMBL/GenBank/DDBJ databases">
        <authorList>
            <person name="Durling M."/>
        </authorList>
    </citation>
    <scope>NUCLEOTIDE SEQUENCE</scope>
</reference>
<proteinExistence type="predicted"/>
<gene>
    <name evidence="2" type="ORF">HYFRA_00000413</name>
</gene>
<accession>A0A9N9PL90</accession>
<name>A0A9N9PL90_9HELO</name>
<dbReference type="OrthoDB" id="3470112at2759"/>
<feature type="region of interest" description="Disordered" evidence="1">
    <location>
        <begin position="300"/>
        <end position="320"/>
    </location>
</feature>
<evidence type="ECO:0000313" key="3">
    <source>
        <dbReference type="Proteomes" id="UP000696280"/>
    </source>
</evidence>
<dbReference type="Proteomes" id="UP000696280">
    <property type="component" value="Unassembled WGS sequence"/>
</dbReference>
<comment type="caution">
    <text evidence="2">The sequence shown here is derived from an EMBL/GenBank/DDBJ whole genome shotgun (WGS) entry which is preliminary data.</text>
</comment>
<feature type="compositionally biased region" description="Acidic residues" evidence="1">
    <location>
        <begin position="311"/>
        <end position="320"/>
    </location>
</feature>
<dbReference type="AlphaFoldDB" id="A0A9N9PL90"/>
<organism evidence="2 3">
    <name type="scientific">Hymenoscyphus fraxineus</name>
    <dbReference type="NCBI Taxonomy" id="746836"/>
    <lineage>
        <taxon>Eukaryota</taxon>
        <taxon>Fungi</taxon>
        <taxon>Dikarya</taxon>
        <taxon>Ascomycota</taxon>
        <taxon>Pezizomycotina</taxon>
        <taxon>Leotiomycetes</taxon>
        <taxon>Helotiales</taxon>
        <taxon>Helotiaceae</taxon>
        <taxon>Hymenoscyphus</taxon>
    </lineage>
</organism>
<sequence length="320" mass="37289">MNSLQDFDPNPFVAMLPIFCCSNAVPSHTSQNNKPYNDENRSVHDDHFRSFLEFAVRRQRQLDFIGIDNETRLAMLPDTTPSDEEWVPQPVLTPEALANNPIQDTTQYVIHLTSRQDFGRVYSHRYFACPYVCPDGTSAEQREQLKKLNWDETTLVHWFAKGYPFRLPAEKWDVKCAVHGKFFRMSLRPNLNLRQMHEIEVKKPEPMEMKDDEGEEHGKLVQTSLRPKLNWRQNREVEVNAAESMKMEGGEIEEHREFLPMGLRSGLEWRQRHEVEVNKPDPIEMEVDEAVSMEVLDDMDGDTEYMSNTDGETEAESLDL</sequence>
<dbReference type="EMBL" id="CAJVRL010000081">
    <property type="protein sequence ID" value="CAG8958069.1"/>
    <property type="molecule type" value="Genomic_DNA"/>
</dbReference>
<evidence type="ECO:0000313" key="2">
    <source>
        <dbReference type="EMBL" id="CAG8958069.1"/>
    </source>
</evidence>
<keyword evidence="3" id="KW-1185">Reference proteome</keyword>